<feature type="domain" description="EF-hand" evidence="4">
    <location>
        <begin position="95"/>
        <end position="129"/>
    </location>
</feature>
<keyword evidence="3" id="KW-0106">Calcium</keyword>
<dbReference type="Gene3D" id="1.10.238.10">
    <property type="entry name" value="EF-hand"/>
    <property type="match status" value="1"/>
</dbReference>
<evidence type="ECO:0000313" key="5">
    <source>
        <dbReference type="EMBL" id="MCL7041633.1"/>
    </source>
</evidence>
<dbReference type="EMBL" id="JAJJMA010225860">
    <property type="protein sequence ID" value="MCL7041633.1"/>
    <property type="molecule type" value="Genomic_DNA"/>
</dbReference>
<evidence type="ECO:0000256" key="3">
    <source>
        <dbReference type="ARBA" id="ARBA00022837"/>
    </source>
</evidence>
<gene>
    <name evidence="5" type="ORF">MKW94_005490</name>
</gene>
<dbReference type="PROSITE" id="PS50222">
    <property type="entry name" value="EF_HAND_2"/>
    <property type="match status" value="2"/>
</dbReference>
<accession>A0AA41VI90</accession>
<dbReference type="PROSITE" id="PS00018">
    <property type="entry name" value="EF_HAND_1"/>
    <property type="match status" value="2"/>
</dbReference>
<evidence type="ECO:0000313" key="6">
    <source>
        <dbReference type="Proteomes" id="UP001177140"/>
    </source>
</evidence>
<dbReference type="AlphaFoldDB" id="A0AA41VI90"/>
<keyword evidence="6" id="KW-1185">Reference proteome</keyword>
<feature type="domain" description="EF-hand" evidence="4">
    <location>
        <begin position="56"/>
        <end position="91"/>
    </location>
</feature>
<reference evidence="5" key="1">
    <citation type="submission" date="2022-03" db="EMBL/GenBank/DDBJ databases">
        <title>A functionally conserved STORR gene fusion in Papaver species that diverged 16.8 million years ago.</title>
        <authorList>
            <person name="Catania T."/>
        </authorList>
    </citation>
    <scope>NUCLEOTIDE SEQUENCE</scope>
    <source>
        <strain evidence="5">S-191538</strain>
    </source>
</reference>
<dbReference type="PANTHER" id="PTHR10891">
    <property type="entry name" value="EF-HAND CALCIUM-BINDING DOMAIN CONTAINING PROTEIN"/>
    <property type="match status" value="1"/>
</dbReference>
<keyword evidence="2" id="KW-0677">Repeat</keyword>
<organism evidence="5 6">
    <name type="scientific">Papaver nudicaule</name>
    <name type="common">Iceland poppy</name>
    <dbReference type="NCBI Taxonomy" id="74823"/>
    <lineage>
        <taxon>Eukaryota</taxon>
        <taxon>Viridiplantae</taxon>
        <taxon>Streptophyta</taxon>
        <taxon>Embryophyta</taxon>
        <taxon>Tracheophyta</taxon>
        <taxon>Spermatophyta</taxon>
        <taxon>Magnoliopsida</taxon>
        <taxon>Ranunculales</taxon>
        <taxon>Papaveraceae</taxon>
        <taxon>Papaveroideae</taxon>
        <taxon>Papaver</taxon>
    </lineage>
</organism>
<evidence type="ECO:0000259" key="4">
    <source>
        <dbReference type="PROSITE" id="PS50222"/>
    </source>
</evidence>
<protein>
    <recommendedName>
        <fullName evidence="4">EF-hand domain-containing protein</fullName>
    </recommendedName>
</protein>
<dbReference type="Pfam" id="PF13499">
    <property type="entry name" value="EF-hand_7"/>
    <property type="match status" value="1"/>
</dbReference>
<proteinExistence type="predicted"/>
<dbReference type="GO" id="GO:0005509">
    <property type="term" value="F:calcium ion binding"/>
    <property type="evidence" value="ECO:0007669"/>
    <property type="project" value="InterPro"/>
</dbReference>
<dbReference type="InterPro" id="IPR002048">
    <property type="entry name" value="EF_hand_dom"/>
</dbReference>
<dbReference type="SMART" id="SM00054">
    <property type="entry name" value="EFh"/>
    <property type="match status" value="2"/>
</dbReference>
<evidence type="ECO:0000256" key="1">
    <source>
        <dbReference type="ARBA" id="ARBA00022723"/>
    </source>
</evidence>
<comment type="caution">
    <text evidence="5">The sequence shown here is derived from an EMBL/GenBank/DDBJ whole genome shotgun (WGS) entry which is preliminary data.</text>
</comment>
<dbReference type="PRINTS" id="PR01697">
    <property type="entry name" value="PARVALBUMIN"/>
</dbReference>
<dbReference type="Proteomes" id="UP001177140">
    <property type="component" value="Unassembled WGS sequence"/>
</dbReference>
<name>A0AA41VI90_PAPNU</name>
<dbReference type="GO" id="GO:0043226">
    <property type="term" value="C:organelle"/>
    <property type="evidence" value="ECO:0007669"/>
    <property type="project" value="UniProtKB-ARBA"/>
</dbReference>
<dbReference type="InterPro" id="IPR018247">
    <property type="entry name" value="EF_Hand_1_Ca_BS"/>
</dbReference>
<dbReference type="InterPro" id="IPR039647">
    <property type="entry name" value="EF_hand_pair_protein_CML-like"/>
</dbReference>
<keyword evidence="1" id="KW-0479">Metal-binding</keyword>
<sequence>MVANDDSVGELYVGDVEMVMHNLGLGVFCNHFDAKQLHDQRLNSVEFSNLFDVDEPSLTELKKAFDLFDQNRDGFIDEKELQDVFLKLGFKEGHDDIKECQRMIRVFDNNGDGRIDFNEFVKCMEKSFE</sequence>
<dbReference type="CDD" id="cd00051">
    <property type="entry name" value="EFh"/>
    <property type="match status" value="1"/>
</dbReference>
<evidence type="ECO:0000256" key="2">
    <source>
        <dbReference type="ARBA" id="ARBA00022737"/>
    </source>
</evidence>
<dbReference type="FunFam" id="1.10.238.10:FF:000178">
    <property type="entry name" value="Calmodulin-2 A"/>
    <property type="match status" value="1"/>
</dbReference>
<dbReference type="SUPFAM" id="SSF47473">
    <property type="entry name" value="EF-hand"/>
    <property type="match status" value="1"/>
</dbReference>
<dbReference type="InterPro" id="IPR011992">
    <property type="entry name" value="EF-hand-dom_pair"/>
</dbReference>